<comment type="subunit">
    <text evidence="9">Forms a ternary complex with MCM helicase and DNA. Component of the archaeal exosome complex.</text>
</comment>
<feature type="domain" description="Toprim" evidence="10">
    <location>
        <begin position="173"/>
        <end position="259"/>
    </location>
</feature>
<dbReference type="SUPFAM" id="SSF56731">
    <property type="entry name" value="DNA primase core"/>
    <property type="match status" value="1"/>
</dbReference>
<dbReference type="Gene3D" id="3.40.1360.10">
    <property type="match status" value="1"/>
</dbReference>
<keyword evidence="8 9" id="KW-0804">Transcription</keyword>
<dbReference type="GO" id="GO:0005737">
    <property type="term" value="C:cytoplasm"/>
    <property type="evidence" value="ECO:0007669"/>
    <property type="project" value="TreeGrafter"/>
</dbReference>
<keyword evidence="4 9" id="KW-0548">Nucleotidyltransferase</keyword>
<accession>A0A8T4L115</accession>
<keyword evidence="5 9" id="KW-0235">DNA replication</keyword>
<dbReference type="GO" id="GO:0003899">
    <property type="term" value="F:DNA-directed RNA polymerase activity"/>
    <property type="evidence" value="ECO:0007669"/>
    <property type="project" value="UniProtKB-UniRule"/>
</dbReference>
<comment type="catalytic activity">
    <reaction evidence="9">
        <text>ssDNA + n NTP = ssDNA/pppN(pN)n-1 hybrid + (n-1) diphosphate.</text>
        <dbReference type="EC" id="2.7.7.101"/>
    </reaction>
</comment>
<name>A0A8T4L115_9ARCH</name>
<keyword evidence="7" id="KW-0460">Magnesium</keyword>
<proteinExistence type="inferred from homology"/>
<evidence type="ECO:0000256" key="5">
    <source>
        <dbReference type="ARBA" id="ARBA00022705"/>
    </source>
</evidence>
<comment type="function">
    <text evidence="9">RNA polymerase that catalyzes the synthesis of short RNA molecules used as primers for DNA polymerase during DNA replication. Also part of the exosome, which is a complex involved in RNA degradation. Acts as a poly(A)-binding protein that enhances the interaction between heteropolymeric, adenine-rich transcripts and the exosome.</text>
</comment>
<evidence type="ECO:0000256" key="9">
    <source>
        <dbReference type="HAMAP-Rule" id="MF_00007"/>
    </source>
</evidence>
<dbReference type="GO" id="GO:0046872">
    <property type="term" value="F:metal ion binding"/>
    <property type="evidence" value="ECO:0007669"/>
    <property type="project" value="UniProtKB-KW"/>
</dbReference>
<organism evidence="11 12">
    <name type="scientific">Candidatus Iainarchaeum sp</name>
    <dbReference type="NCBI Taxonomy" id="3101447"/>
    <lineage>
        <taxon>Archaea</taxon>
        <taxon>Candidatus Iainarchaeota</taxon>
        <taxon>Candidatus Iainarchaeia</taxon>
        <taxon>Candidatus Iainarchaeales</taxon>
        <taxon>Candidatus Iainarchaeaceae</taxon>
        <taxon>Candidatus Iainarchaeum</taxon>
    </lineage>
</organism>
<dbReference type="PANTHER" id="PTHR30313">
    <property type="entry name" value="DNA PRIMASE"/>
    <property type="match status" value="1"/>
</dbReference>
<dbReference type="GO" id="GO:0008143">
    <property type="term" value="F:poly(A) binding"/>
    <property type="evidence" value="ECO:0007669"/>
    <property type="project" value="InterPro"/>
</dbReference>
<keyword evidence="1 9" id="KW-0240">DNA-directed RNA polymerase</keyword>
<evidence type="ECO:0000256" key="8">
    <source>
        <dbReference type="ARBA" id="ARBA00023163"/>
    </source>
</evidence>
<dbReference type="InterPro" id="IPR050219">
    <property type="entry name" value="DnaG_primase"/>
</dbReference>
<dbReference type="GO" id="GO:0000178">
    <property type="term" value="C:exosome (RNase complex)"/>
    <property type="evidence" value="ECO:0007669"/>
    <property type="project" value="UniProtKB-KW"/>
</dbReference>
<evidence type="ECO:0000313" key="12">
    <source>
        <dbReference type="Proteomes" id="UP000680185"/>
    </source>
</evidence>
<comment type="similarity">
    <text evidence="9">Belongs to the archaeal DnaG primase family.</text>
</comment>
<evidence type="ECO:0000259" key="10">
    <source>
        <dbReference type="PROSITE" id="PS50880"/>
    </source>
</evidence>
<comment type="caution">
    <text evidence="11">The sequence shown here is derived from an EMBL/GenBank/DDBJ whole genome shotgun (WGS) entry which is preliminary data.</text>
</comment>
<evidence type="ECO:0000313" key="11">
    <source>
        <dbReference type="EMBL" id="MBS3058590.1"/>
    </source>
</evidence>
<dbReference type="Pfam" id="PF13662">
    <property type="entry name" value="Toprim_4"/>
    <property type="match status" value="1"/>
</dbReference>
<dbReference type="EC" id="2.7.7.101" evidence="9"/>
<evidence type="ECO:0000256" key="6">
    <source>
        <dbReference type="ARBA" id="ARBA00022723"/>
    </source>
</evidence>
<dbReference type="EMBL" id="JAGVWB010000029">
    <property type="protein sequence ID" value="MBS3058590.1"/>
    <property type="molecule type" value="Genomic_DNA"/>
</dbReference>
<dbReference type="GO" id="GO:1990077">
    <property type="term" value="C:primosome complex"/>
    <property type="evidence" value="ECO:0007669"/>
    <property type="project" value="UniProtKB-KW"/>
</dbReference>
<keyword evidence="9" id="KW-0271">Exosome</keyword>
<keyword evidence="6" id="KW-0479">Metal-binding</keyword>
<dbReference type="GO" id="GO:0000428">
    <property type="term" value="C:DNA-directed RNA polymerase complex"/>
    <property type="evidence" value="ECO:0007669"/>
    <property type="project" value="UniProtKB-KW"/>
</dbReference>
<dbReference type="InterPro" id="IPR034154">
    <property type="entry name" value="TOPRIM_DnaG/twinkle"/>
</dbReference>
<dbReference type="InterPro" id="IPR020607">
    <property type="entry name" value="Primase_DnaG_arc"/>
</dbReference>
<dbReference type="SMART" id="SM00493">
    <property type="entry name" value="TOPRIM"/>
    <property type="match status" value="1"/>
</dbReference>
<evidence type="ECO:0000256" key="7">
    <source>
        <dbReference type="ARBA" id="ARBA00022842"/>
    </source>
</evidence>
<dbReference type="NCBIfam" id="NF003108">
    <property type="entry name" value="PRK04031.1-1"/>
    <property type="match status" value="1"/>
</dbReference>
<evidence type="ECO:0000256" key="1">
    <source>
        <dbReference type="ARBA" id="ARBA00022478"/>
    </source>
</evidence>
<keyword evidence="3 9" id="KW-0808">Transferase</keyword>
<dbReference type="PROSITE" id="PS50880">
    <property type="entry name" value="TOPRIM"/>
    <property type="match status" value="1"/>
</dbReference>
<dbReference type="AlphaFoldDB" id="A0A8T4L115"/>
<dbReference type="HAMAP" id="MF_00007">
    <property type="entry name" value="DNA_primase_DnaG_arc"/>
    <property type="match status" value="1"/>
</dbReference>
<dbReference type="InterPro" id="IPR006171">
    <property type="entry name" value="TOPRIM_dom"/>
</dbReference>
<keyword evidence="2 9" id="KW-0639">Primosome</keyword>
<protein>
    <recommendedName>
        <fullName evidence="9">DNA primase DnaG</fullName>
        <ecNumber evidence="9">2.7.7.101</ecNumber>
    </recommendedName>
</protein>
<dbReference type="GO" id="GO:0006269">
    <property type="term" value="P:DNA replication, synthesis of primer"/>
    <property type="evidence" value="ECO:0007669"/>
    <property type="project" value="UniProtKB-UniRule"/>
</dbReference>
<dbReference type="Proteomes" id="UP000680185">
    <property type="component" value="Unassembled WGS sequence"/>
</dbReference>
<evidence type="ECO:0000256" key="3">
    <source>
        <dbReference type="ARBA" id="ARBA00022679"/>
    </source>
</evidence>
<dbReference type="PANTHER" id="PTHR30313:SF2">
    <property type="entry name" value="DNA PRIMASE"/>
    <property type="match status" value="1"/>
</dbReference>
<reference evidence="11" key="1">
    <citation type="submission" date="2021-03" db="EMBL/GenBank/DDBJ databases">
        <authorList>
            <person name="Jaffe A."/>
        </authorList>
    </citation>
    <scope>NUCLEOTIDE SEQUENCE</scope>
    <source>
        <strain evidence="11">RIFCSPLOWO2_01_FULL_43_13</strain>
    </source>
</reference>
<evidence type="ECO:0000256" key="2">
    <source>
        <dbReference type="ARBA" id="ARBA00022515"/>
    </source>
</evidence>
<reference evidence="11" key="2">
    <citation type="submission" date="2021-05" db="EMBL/GenBank/DDBJ databases">
        <title>Protein family content uncovers lineage relationships and bacterial pathway maintenance mechanisms in DPANN archaea.</title>
        <authorList>
            <person name="Castelle C.J."/>
            <person name="Meheust R."/>
            <person name="Jaffe A.L."/>
            <person name="Seitz K."/>
            <person name="Gong X."/>
            <person name="Baker B.J."/>
            <person name="Banfield J.F."/>
        </authorList>
    </citation>
    <scope>NUCLEOTIDE SEQUENCE</scope>
    <source>
        <strain evidence="11">RIFCSPLOWO2_01_FULL_43_13</strain>
    </source>
</reference>
<gene>
    <name evidence="9" type="primary">dnaG</name>
    <name evidence="11" type="ORF">J4478_04270</name>
</gene>
<sequence>MAKTYIDSVKYMIEIEFEIKGIVDKPDIIGAVFGQSEGLLGEQLDLRELQKNGRIGRIEITQNTNMGKTKGLLSIPSSLDMVETSILAAAVESVDKVGPFESKFVTKNIADVRKEKRKGIEERAKDLLKKMMTEQIPDTQEFTERIREDTRSAEIETYGPEKIPCGPGITEEDSIIVAEGRADVINLLKNGIRNVIAMGGAKPPRTLLELCRQKNTILFVDGDRGGELNVRKMVELTKVDSVAQAPEGKEVEELQRKEIVMALRRKATPEEFLKAKSENHYNRQPGFAPRFQPRMPRGIGARRGLRIPRAQTRGFPRGTGYGGSRNAYPDQGFQRSTFRQEFESPAFESHTLQEQGSIVQEMPRAIQESSEEKASAEELAAFTPIMQELKGSLKARFLNSENQQVQETEVREMLEELKKAQNVKAIIFDGIITKRVVEEAKKAGVKTIVGVKKGKIEKEKEIKVLAITA</sequence>
<evidence type="ECO:0000256" key="4">
    <source>
        <dbReference type="ARBA" id="ARBA00022695"/>
    </source>
</evidence>
<dbReference type="CDD" id="cd01029">
    <property type="entry name" value="TOPRIM_primases"/>
    <property type="match status" value="1"/>
</dbReference>